<dbReference type="InterPro" id="IPR019734">
    <property type="entry name" value="TPR_rpt"/>
</dbReference>
<evidence type="ECO:0000313" key="9">
    <source>
        <dbReference type="EMBL" id="QTD51926.1"/>
    </source>
</evidence>
<sequence>MNRDRDLQDILNQVDQADDGRLRQAYLEQLCGGDPVLLARARTMLAMRTTGRPAAEITPDPPEAPANRDPEVDKARFQLNTEAPDPLRRISRGIETGTRLGAYKIDRLVGTGGMGRVFLAKREDDLEWKVAIKVVNMDDPKVLRRFEKERQILARFQHPNIARVMDAGLTSDGLPWLAMEYIDGKSITRWCAERRLTIRERLKLFIKVCDAVSYAHKHMVIHRDLKPSNIMVDEHGEPKLLDFGIATMLDPDTKSQRTMTKFQEQVMTPGYASPEQVRGEPLGAATDIYSLGIILFELLSGARPYEVNSHSLNEILQAVCVREPERLSRVLRRPTGNRELVGDTIAMREENAAKERRTDPASLRRLLRGDVENIVSMSLRKEPERRYTSAEALATDIQRYLDGMPISARPLTVGYRAGKFVRRHFVAVSLMIVLMCTLIAFSLLNYRQRKITERQRDAAQAVTTFLEEIFELSGPEKARGEELTAVELLDRGAERIKQQLEDEPEIRIRLLRMMAEVYFDLGAYDKAKPLNQELMTLTESHGNAKDRIGALVSMANLLEEYAEADRGEQLCRDALAVVEREMPDDKWQRAFVLNQLGTAIRSQNRFEESLPMFRESLELCRQIMDENDPRLSTAINELAFLLHDLYYYEEADRLYGESTAMDRRLLGNNHPDTGTGLNNHGVLMLDMGRYKEAEVYLKESIQIANEVEGEDHPRTAGKRRNLARVYMPVGRFAEAETLLQSALDVFVKNLPADHPAVLGTRILVAEAKLKQGKQEGLVDEIDDVLRITIDTLGETNNIALKTLQVKGDLALRNERAKMSESLYRDTLDLHLRNHPMSHHNTGPILLGIARALLAEKRYREAENAARNIIQVLKEAVNADHWWRDEANALLGEALLHQNRLDEAEPLLMNSWQALEAKLTDDGPETKRTLNQLIALYEARGDREKTDKYRALLEPAGQN</sequence>
<keyword evidence="7" id="KW-0812">Transmembrane</keyword>
<evidence type="ECO:0000256" key="7">
    <source>
        <dbReference type="SAM" id="Phobius"/>
    </source>
</evidence>
<keyword evidence="2 5" id="KW-0547">Nucleotide-binding</keyword>
<dbReference type="PROSITE" id="PS00108">
    <property type="entry name" value="PROTEIN_KINASE_ST"/>
    <property type="match status" value="1"/>
</dbReference>
<dbReference type="Gene3D" id="1.10.510.10">
    <property type="entry name" value="Transferase(Phosphotransferase) domain 1"/>
    <property type="match status" value="1"/>
</dbReference>
<evidence type="ECO:0000256" key="4">
    <source>
        <dbReference type="ARBA" id="ARBA00022840"/>
    </source>
</evidence>
<dbReference type="GO" id="GO:0005524">
    <property type="term" value="F:ATP binding"/>
    <property type="evidence" value="ECO:0007669"/>
    <property type="project" value="UniProtKB-UniRule"/>
</dbReference>
<gene>
    <name evidence="9" type="ORF">J3U87_05590</name>
</gene>
<dbReference type="InterPro" id="IPR017441">
    <property type="entry name" value="Protein_kinase_ATP_BS"/>
</dbReference>
<evidence type="ECO:0000256" key="1">
    <source>
        <dbReference type="ARBA" id="ARBA00022737"/>
    </source>
</evidence>
<keyword evidence="9" id="KW-0418">Kinase</keyword>
<keyword evidence="9" id="KW-0723">Serine/threonine-protein kinase</keyword>
<dbReference type="RefSeq" id="WP_237382039.1">
    <property type="nucleotide sequence ID" value="NZ_CP071793.1"/>
</dbReference>
<dbReference type="SMART" id="SM00028">
    <property type="entry name" value="TPR"/>
    <property type="match status" value="5"/>
</dbReference>
<dbReference type="Proteomes" id="UP000663929">
    <property type="component" value="Chromosome"/>
</dbReference>
<dbReference type="Gene3D" id="1.25.40.10">
    <property type="entry name" value="Tetratricopeptide repeat domain"/>
    <property type="match status" value="3"/>
</dbReference>
<dbReference type="Pfam" id="PF13374">
    <property type="entry name" value="TPR_10"/>
    <property type="match status" value="2"/>
</dbReference>
<dbReference type="InterPro" id="IPR000719">
    <property type="entry name" value="Prot_kinase_dom"/>
</dbReference>
<evidence type="ECO:0000256" key="6">
    <source>
        <dbReference type="SAM" id="MobiDB-lite"/>
    </source>
</evidence>
<keyword evidence="9" id="KW-0808">Transferase</keyword>
<dbReference type="PANTHER" id="PTHR45641:SF19">
    <property type="entry name" value="NEPHROCYSTIN-3"/>
    <property type="match status" value="1"/>
</dbReference>
<protein>
    <submittedName>
        <fullName evidence="9">Serine/threonine protein kinase</fullName>
    </submittedName>
</protein>
<keyword evidence="7" id="KW-0472">Membrane</keyword>
<evidence type="ECO:0000256" key="5">
    <source>
        <dbReference type="PROSITE-ProRule" id="PRU10141"/>
    </source>
</evidence>
<evidence type="ECO:0000256" key="3">
    <source>
        <dbReference type="ARBA" id="ARBA00022803"/>
    </source>
</evidence>
<dbReference type="KEGG" id="scor:J3U87_05590"/>
<dbReference type="GO" id="GO:0004674">
    <property type="term" value="F:protein serine/threonine kinase activity"/>
    <property type="evidence" value="ECO:0007669"/>
    <property type="project" value="UniProtKB-KW"/>
</dbReference>
<accession>A0A8A4TPM6</accession>
<organism evidence="9 10">
    <name type="scientific">Sulfidibacter corallicola</name>
    <dbReference type="NCBI Taxonomy" id="2818388"/>
    <lineage>
        <taxon>Bacteria</taxon>
        <taxon>Pseudomonadati</taxon>
        <taxon>Acidobacteriota</taxon>
        <taxon>Holophagae</taxon>
        <taxon>Acanthopleuribacterales</taxon>
        <taxon>Acanthopleuribacteraceae</taxon>
        <taxon>Sulfidibacter</taxon>
    </lineage>
</organism>
<reference evidence="9" key="1">
    <citation type="submission" date="2021-03" db="EMBL/GenBank/DDBJ databases">
        <title>Acanthopleuribacteraceae sp. M133.</title>
        <authorList>
            <person name="Wang G."/>
        </authorList>
    </citation>
    <scope>NUCLEOTIDE SEQUENCE</scope>
    <source>
        <strain evidence="9">M133</strain>
    </source>
</reference>
<dbReference type="Pfam" id="PF13424">
    <property type="entry name" value="TPR_12"/>
    <property type="match status" value="1"/>
</dbReference>
<dbReference type="SMART" id="SM00220">
    <property type="entry name" value="S_TKc"/>
    <property type="match status" value="1"/>
</dbReference>
<dbReference type="PANTHER" id="PTHR45641">
    <property type="entry name" value="TETRATRICOPEPTIDE REPEAT PROTEIN (AFU_ORTHOLOGUE AFUA_6G03870)"/>
    <property type="match status" value="1"/>
</dbReference>
<keyword evidence="10" id="KW-1185">Reference proteome</keyword>
<evidence type="ECO:0000313" key="10">
    <source>
        <dbReference type="Proteomes" id="UP000663929"/>
    </source>
</evidence>
<dbReference type="SUPFAM" id="SSF56112">
    <property type="entry name" value="Protein kinase-like (PK-like)"/>
    <property type="match status" value="1"/>
</dbReference>
<dbReference type="InterPro" id="IPR008271">
    <property type="entry name" value="Ser/Thr_kinase_AS"/>
</dbReference>
<dbReference type="PROSITE" id="PS50011">
    <property type="entry name" value="PROTEIN_KINASE_DOM"/>
    <property type="match status" value="1"/>
</dbReference>
<keyword evidence="4 5" id="KW-0067">ATP-binding</keyword>
<dbReference type="CDD" id="cd14014">
    <property type="entry name" value="STKc_PknB_like"/>
    <property type="match status" value="1"/>
</dbReference>
<evidence type="ECO:0000256" key="2">
    <source>
        <dbReference type="ARBA" id="ARBA00022741"/>
    </source>
</evidence>
<keyword evidence="3" id="KW-0802">TPR repeat</keyword>
<evidence type="ECO:0000259" key="8">
    <source>
        <dbReference type="PROSITE" id="PS50011"/>
    </source>
</evidence>
<feature type="binding site" evidence="5">
    <location>
        <position position="133"/>
    </location>
    <ligand>
        <name>ATP</name>
        <dbReference type="ChEBI" id="CHEBI:30616"/>
    </ligand>
</feature>
<feature type="transmembrane region" description="Helical" evidence="7">
    <location>
        <begin position="425"/>
        <end position="446"/>
    </location>
</feature>
<feature type="region of interest" description="Disordered" evidence="6">
    <location>
        <begin position="51"/>
        <end position="70"/>
    </location>
</feature>
<dbReference type="PROSITE" id="PS00107">
    <property type="entry name" value="PROTEIN_KINASE_ATP"/>
    <property type="match status" value="1"/>
</dbReference>
<feature type="domain" description="Protein kinase" evidence="8">
    <location>
        <begin position="103"/>
        <end position="401"/>
    </location>
</feature>
<dbReference type="AlphaFoldDB" id="A0A8A4TPM6"/>
<dbReference type="InterPro" id="IPR011009">
    <property type="entry name" value="Kinase-like_dom_sf"/>
</dbReference>
<keyword evidence="1" id="KW-0677">Repeat</keyword>
<keyword evidence="7" id="KW-1133">Transmembrane helix</keyword>
<dbReference type="Gene3D" id="3.30.200.20">
    <property type="entry name" value="Phosphorylase Kinase, domain 1"/>
    <property type="match status" value="1"/>
</dbReference>
<dbReference type="EMBL" id="CP071793">
    <property type="protein sequence ID" value="QTD51926.1"/>
    <property type="molecule type" value="Genomic_DNA"/>
</dbReference>
<dbReference type="InterPro" id="IPR011990">
    <property type="entry name" value="TPR-like_helical_dom_sf"/>
</dbReference>
<dbReference type="Pfam" id="PF00069">
    <property type="entry name" value="Pkinase"/>
    <property type="match status" value="1"/>
</dbReference>
<proteinExistence type="predicted"/>
<dbReference type="SUPFAM" id="SSF48452">
    <property type="entry name" value="TPR-like"/>
    <property type="match status" value="4"/>
</dbReference>
<name>A0A8A4TPM6_SULCO</name>